<comment type="caution">
    <text evidence="4">The sequence shown here is derived from an EMBL/GenBank/DDBJ whole genome shotgun (WGS) entry which is preliminary data.</text>
</comment>
<sequence length="671" mass="76830">PSTRFLQIKKMRKYDWLVYADYIYTHALKRHKHDPYLYFMYANFLQYYRKNQVKAQTVYRQARINNPSIFLRFVLYCKTKESGRGSGEGQGEGGSGSELSNLAFKALIQKAQEHHENAKNALKAFFENMSSPNPIYSLMADHLDSIVEEESKGKKSYEELLVTHPQNVGVIRSYAQLLLDIYHDEDTAEMLLIRADHIEEDTTSSTSGNSTVEGQENAVEHDMNSSVVAANQQKYKVKESTLNESIVLGTLDNNEAFEVHDDLQQLNQQQNEQQFDKLNVVNSFHKGKSATTLHHHHQKKKKKKKLQDSVMTEITTGTSTNSSLGLIIGGLLFAAHILAIIIYVISMVIYITQVSNLKSVCDLGTYCCQMSPLGLMMLVHDYEYNFQYPGSTDGKASTIRPLPVLKAKLRDTSADIVKVISQIYDMTSLTDPWEEKSMETYIFETGNAECERVDNTFGECEGMILRHQDSTNNLIRGFIEMAQKAHYMGSAEGDLHQFRFSIYDVQCDLAYIRKLQESNGIILGGIERRNAFQQTLEVSKQKMQKVIRRLLQDEEVDDNDEHTEEGTINMQEMTLDEFAVNDKEKHNTAASDVSKEFDDIGNIGKDKQIQGDNNEQNQFEEQDDDEFEQKAEQQSEQEQEQSYVITVVKCILEFVCFFGNEQHTFNYFKSK</sequence>
<evidence type="ECO:0000256" key="1">
    <source>
        <dbReference type="SAM" id="MobiDB-lite"/>
    </source>
</evidence>
<keyword evidence="2" id="KW-0472">Membrane</keyword>
<proteinExistence type="predicted"/>
<gene>
    <name evidence="4" type="ORF">EZS28_029254</name>
</gene>
<evidence type="ECO:0000313" key="4">
    <source>
        <dbReference type="EMBL" id="KAA6375219.1"/>
    </source>
</evidence>
<evidence type="ECO:0000256" key="2">
    <source>
        <dbReference type="SAM" id="Phobius"/>
    </source>
</evidence>
<protein>
    <recommendedName>
        <fullName evidence="3">TmcB/TmcC TPR repeats domain-containing protein</fullName>
    </recommendedName>
</protein>
<evidence type="ECO:0000259" key="3">
    <source>
        <dbReference type="Pfam" id="PF25474"/>
    </source>
</evidence>
<dbReference type="PANTHER" id="PTHR31600">
    <property type="entry name" value="TINY MACROCYSTS PROTEIN B-RELATED"/>
    <property type="match status" value="1"/>
</dbReference>
<feature type="non-terminal residue" evidence="4">
    <location>
        <position position="1"/>
    </location>
</feature>
<feature type="compositionally biased region" description="Acidic residues" evidence="1">
    <location>
        <begin position="618"/>
        <end position="627"/>
    </location>
</feature>
<feature type="region of interest" description="Disordered" evidence="1">
    <location>
        <begin position="585"/>
        <end position="640"/>
    </location>
</feature>
<dbReference type="AlphaFoldDB" id="A0A5J4UXJ9"/>
<keyword evidence="2" id="KW-1133">Transmembrane helix</keyword>
<feature type="transmembrane region" description="Helical" evidence="2">
    <location>
        <begin position="324"/>
        <end position="351"/>
    </location>
</feature>
<dbReference type="Proteomes" id="UP000324800">
    <property type="component" value="Unassembled WGS sequence"/>
</dbReference>
<reference evidence="4 5" key="1">
    <citation type="submission" date="2019-03" db="EMBL/GenBank/DDBJ databases">
        <title>Single cell metagenomics reveals metabolic interactions within the superorganism composed of flagellate Streblomastix strix and complex community of Bacteroidetes bacteria on its surface.</title>
        <authorList>
            <person name="Treitli S.C."/>
            <person name="Kolisko M."/>
            <person name="Husnik F."/>
            <person name="Keeling P."/>
            <person name="Hampl V."/>
        </authorList>
    </citation>
    <scope>NUCLEOTIDE SEQUENCE [LARGE SCALE GENOMIC DNA]</scope>
    <source>
        <strain evidence="4">ST1C</strain>
    </source>
</reference>
<dbReference type="InterPro" id="IPR057352">
    <property type="entry name" value="TPR_TmcB/C"/>
</dbReference>
<name>A0A5J4UXJ9_9EUKA</name>
<dbReference type="Gene3D" id="1.25.40.10">
    <property type="entry name" value="Tetratricopeptide repeat domain"/>
    <property type="match status" value="1"/>
</dbReference>
<organism evidence="4 5">
    <name type="scientific">Streblomastix strix</name>
    <dbReference type="NCBI Taxonomy" id="222440"/>
    <lineage>
        <taxon>Eukaryota</taxon>
        <taxon>Metamonada</taxon>
        <taxon>Preaxostyla</taxon>
        <taxon>Oxymonadida</taxon>
        <taxon>Streblomastigidae</taxon>
        <taxon>Streblomastix</taxon>
    </lineage>
</organism>
<dbReference type="EMBL" id="SNRW01011394">
    <property type="protein sequence ID" value="KAA6375219.1"/>
    <property type="molecule type" value="Genomic_DNA"/>
</dbReference>
<evidence type="ECO:0000313" key="5">
    <source>
        <dbReference type="Proteomes" id="UP000324800"/>
    </source>
</evidence>
<keyword evidence="2" id="KW-0812">Transmembrane</keyword>
<dbReference type="PANTHER" id="PTHR31600:SF2">
    <property type="entry name" value="GAMETE ENRICHED GENE 10 PROTEIN-RELATED"/>
    <property type="match status" value="1"/>
</dbReference>
<feature type="compositionally biased region" description="Basic and acidic residues" evidence="1">
    <location>
        <begin position="585"/>
        <end position="609"/>
    </location>
</feature>
<accession>A0A5J4UXJ9</accession>
<feature type="domain" description="TmcB/TmcC TPR repeats" evidence="3">
    <location>
        <begin position="98"/>
        <end position="203"/>
    </location>
</feature>
<dbReference type="Pfam" id="PF25474">
    <property type="entry name" value="TPR_TmcB"/>
    <property type="match status" value="1"/>
</dbReference>
<dbReference type="InterPro" id="IPR052994">
    <property type="entry name" value="Tiny_macrocysts_regulators"/>
</dbReference>
<dbReference type="InterPro" id="IPR011990">
    <property type="entry name" value="TPR-like_helical_dom_sf"/>
</dbReference>
<dbReference type="OrthoDB" id="439046at2759"/>